<dbReference type="PROSITE" id="PS50878">
    <property type="entry name" value="RT_POL"/>
    <property type="match status" value="1"/>
</dbReference>
<dbReference type="CDD" id="cd06222">
    <property type="entry name" value="RNase_H_like"/>
    <property type="match status" value="1"/>
</dbReference>
<dbReference type="SUPFAM" id="SSF56672">
    <property type="entry name" value="DNA/RNA polymerases"/>
    <property type="match status" value="1"/>
</dbReference>
<dbReference type="InterPro" id="IPR005135">
    <property type="entry name" value="Endo/exonuclease/phosphatase"/>
</dbReference>
<dbReference type="Proteomes" id="UP001497516">
    <property type="component" value="Chromosome 6"/>
</dbReference>
<dbReference type="SUPFAM" id="SSF56219">
    <property type="entry name" value="DNase I-like"/>
    <property type="match status" value="1"/>
</dbReference>
<dbReference type="InterPro" id="IPR002156">
    <property type="entry name" value="RNaseH_domain"/>
</dbReference>
<dbReference type="Pfam" id="PF13966">
    <property type="entry name" value="zf-RVT"/>
    <property type="match status" value="1"/>
</dbReference>
<dbReference type="Pfam" id="PF03372">
    <property type="entry name" value="Exo_endo_phos"/>
    <property type="match status" value="1"/>
</dbReference>
<dbReference type="InterPro" id="IPR026960">
    <property type="entry name" value="RVT-Znf"/>
</dbReference>
<dbReference type="EMBL" id="OZ034819">
    <property type="protein sequence ID" value="CAL1392438.1"/>
    <property type="molecule type" value="Genomic_DNA"/>
</dbReference>
<dbReference type="GO" id="GO:0004523">
    <property type="term" value="F:RNA-DNA hybrid ribonuclease activity"/>
    <property type="evidence" value="ECO:0007669"/>
    <property type="project" value="InterPro"/>
</dbReference>
<dbReference type="Pfam" id="PF13456">
    <property type="entry name" value="RVT_3"/>
    <property type="match status" value="1"/>
</dbReference>
<sequence>MEEHRRSIKIFPNREYVDPINSSRGFAIWWKAGISIDVISSDRYYVDVSIDMGKKFFCTFVHAPTTAVSRRDFWEHLSSLRSSRGDNWVIVGDFNAAVYENEKEGRCPLRYENVEPFKRFIFDNALIDIGFKGSPFTWSNKRTGANLVRVRLDRVLCSPSWRAQFGEAVVFHEKMVSSDHCPIRIDLHYQGSRRRNPFRIDERWLEKEECKEIVCREWDPSGQSSNQLSKCERELKAWSKDFHKNRILRENEIVNRLDVLHQPPRVQENVEEEKNLTEELNKIWLEEESFWSQCSRVNWLQKGDQNTSFFHSSTIFRKHKNKILRLMDDLGNWVEDEARLKGMSVGFFKGLFKARSPIAFHHLLQGFPTMVTGEMNEDLTATISDEEIRKAVFSLGARKAPGPDGFSGKFYRKYWDTIGETLCREIKDFFETASMPEGWNDTHIVMVPKVDHPENIGQFRPISCCNFRYKIISKIMATRLKKWTPSIVSELQTAFTSGRLIQDNIIIVHEVLHHFKNHKLGNRRDMMLKLDMKKAYDMVDWECLETLLRRYGFNDKWCRWVSSCIRTVRFSVLFNGEASETFCPSRGIRQGDPLSPFLFILMSNALTFLVDKAVSEDRIKGIKLNTRCPILTHCLFADDTVIFGKANTQEAGRIVEIINKYGAITGQEVNINKSSVFFSANVPTEEKNDIITHIGFAPTNCHSKYLGVPTEWGNSKKETFYFLIQRMEKMGEAWKSLLLSHGGKEVLLKAVIQAIPSFIMCLFLLPVSLTKKMDSLLSNFFWSGSMQKSSLHWCSKEILCAPKSEGGLGFRSFRDFNLALLAKQAWRLLTTPNALWSRLLKGLYFPRGNFLTAKKGSKPSWIWASLWESRKVVNLGAVRVIGSGDDSWIDQDPWVPSLHKASIQSGPQDHIRVNSWIDQEGRKWNYDMIQGQVSSSEMDAILRIPIGEMDSKDFWAWKLNEIGVFTVKTAYHAVHLASTEPQTIANMEKWKWMWNLDIPPKLKFFVWRCAKNGLATKEKLFQRKCSPNSICQVCQCPIESLVHCLFLCDHARESWTTIFPSLPIPAQSTAFLDWLYSLKDVIHARAMFHVIFLCWNIWKARNECVFKNRIPWHPNVIMRTYKDLTEWTTCPRMPLLCSPSPQLRGAHSLTSPPPSNHNFVIHCDGSFLNDSQPAAYGVVVINHHGQVCDGRADTLLCSTPFEAETKALLEGLKLAQEYGTECVVQSDCQTLVKALNQDSRSWPWRGAAWIGTMVSILRANPQIKVKAVARKFNVRADWVARSLARSSLPDDWISVLDLISDFL</sequence>
<dbReference type="InterPro" id="IPR000477">
    <property type="entry name" value="RT_dom"/>
</dbReference>
<dbReference type="InterPro" id="IPR043502">
    <property type="entry name" value="DNA/RNA_pol_sf"/>
</dbReference>
<reference evidence="3 4" key="1">
    <citation type="submission" date="2024-04" db="EMBL/GenBank/DDBJ databases">
        <authorList>
            <person name="Fracassetti M."/>
        </authorList>
    </citation>
    <scope>NUCLEOTIDE SEQUENCE [LARGE SCALE GENOMIC DNA]</scope>
</reference>
<name>A0AAV2F3N4_9ROSI</name>
<dbReference type="SUPFAM" id="SSF53098">
    <property type="entry name" value="Ribonuclease H-like"/>
    <property type="match status" value="1"/>
</dbReference>
<dbReference type="InterPro" id="IPR012337">
    <property type="entry name" value="RNaseH-like_sf"/>
</dbReference>
<dbReference type="Gene3D" id="3.30.420.10">
    <property type="entry name" value="Ribonuclease H-like superfamily/Ribonuclease H"/>
    <property type="match status" value="1"/>
</dbReference>
<keyword evidence="4" id="KW-1185">Reference proteome</keyword>
<dbReference type="PANTHER" id="PTHR33116:SF86">
    <property type="entry name" value="REVERSE TRANSCRIPTASE DOMAIN-CONTAINING PROTEIN"/>
    <property type="match status" value="1"/>
</dbReference>
<dbReference type="InterPro" id="IPR036691">
    <property type="entry name" value="Endo/exonu/phosph_ase_sf"/>
</dbReference>
<evidence type="ECO:0000259" key="1">
    <source>
        <dbReference type="PROSITE" id="PS50878"/>
    </source>
</evidence>
<dbReference type="InterPro" id="IPR044730">
    <property type="entry name" value="RNase_H-like_dom_plant"/>
</dbReference>
<organism evidence="3 4">
    <name type="scientific">Linum trigynum</name>
    <dbReference type="NCBI Taxonomy" id="586398"/>
    <lineage>
        <taxon>Eukaryota</taxon>
        <taxon>Viridiplantae</taxon>
        <taxon>Streptophyta</taxon>
        <taxon>Embryophyta</taxon>
        <taxon>Tracheophyta</taxon>
        <taxon>Spermatophyta</taxon>
        <taxon>Magnoliopsida</taxon>
        <taxon>eudicotyledons</taxon>
        <taxon>Gunneridae</taxon>
        <taxon>Pentapetalae</taxon>
        <taxon>rosids</taxon>
        <taxon>fabids</taxon>
        <taxon>Malpighiales</taxon>
        <taxon>Linaceae</taxon>
        <taxon>Linum</taxon>
    </lineage>
</organism>
<protein>
    <recommendedName>
        <fullName evidence="5">Reverse transcriptase domain-containing protein</fullName>
    </recommendedName>
</protein>
<dbReference type="Pfam" id="PF00078">
    <property type="entry name" value="RVT_1"/>
    <property type="match status" value="1"/>
</dbReference>
<evidence type="ECO:0008006" key="5">
    <source>
        <dbReference type="Google" id="ProtNLM"/>
    </source>
</evidence>
<accession>A0AAV2F3N4</accession>
<proteinExistence type="predicted"/>
<feature type="domain" description="Reverse transcriptase" evidence="1">
    <location>
        <begin position="428"/>
        <end position="710"/>
    </location>
</feature>
<evidence type="ECO:0000313" key="4">
    <source>
        <dbReference type="Proteomes" id="UP001497516"/>
    </source>
</evidence>
<dbReference type="PANTHER" id="PTHR33116">
    <property type="entry name" value="REVERSE TRANSCRIPTASE ZINC-BINDING DOMAIN-CONTAINING PROTEIN-RELATED-RELATED"/>
    <property type="match status" value="1"/>
</dbReference>
<dbReference type="GO" id="GO:0003676">
    <property type="term" value="F:nucleic acid binding"/>
    <property type="evidence" value="ECO:0007669"/>
    <property type="project" value="InterPro"/>
</dbReference>
<dbReference type="Gene3D" id="3.60.10.10">
    <property type="entry name" value="Endonuclease/exonuclease/phosphatase"/>
    <property type="match status" value="1"/>
</dbReference>
<gene>
    <name evidence="3" type="ORF">LTRI10_LOCUS33084</name>
</gene>
<feature type="domain" description="RNase H type-1" evidence="2">
    <location>
        <begin position="1155"/>
        <end position="1285"/>
    </location>
</feature>
<evidence type="ECO:0000259" key="2">
    <source>
        <dbReference type="PROSITE" id="PS50879"/>
    </source>
</evidence>
<evidence type="ECO:0000313" key="3">
    <source>
        <dbReference type="EMBL" id="CAL1392438.1"/>
    </source>
</evidence>
<dbReference type="InterPro" id="IPR036397">
    <property type="entry name" value="RNaseH_sf"/>
</dbReference>
<dbReference type="PROSITE" id="PS50879">
    <property type="entry name" value="RNASE_H_1"/>
    <property type="match status" value="1"/>
</dbReference>
<dbReference type="CDD" id="cd01650">
    <property type="entry name" value="RT_nLTR_like"/>
    <property type="match status" value="1"/>
</dbReference>